<keyword evidence="4 6" id="KW-1133">Transmembrane helix</keyword>
<evidence type="ECO:0000256" key="5">
    <source>
        <dbReference type="ARBA" id="ARBA00023136"/>
    </source>
</evidence>
<evidence type="ECO:0000256" key="3">
    <source>
        <dbReference type="ARBA" id="ARBA00022692"/>
    </source>
</evidence>
<dbReference type="PIRSF" id="PIRSF006324">
    <property type="entry name" value="LeuE"/>
    <property type="match status" value="1"/>
</dbReference>
<dbReference type="PANTHER" id="PTHR30086">
    <property type="entry name" value="ARGININE EXPORTER PROTEIN ARGO"/>
    <property type="match status" value="1"/>
</dbReference>
<dbReference type="PANTHER" id="PTHR30086:SF20">
    <property type="entry name" value="ARGININE EXPORTER PROTEIN ARGO-RELATED"/>
    <property type="match status" value="1"/>
</dbReference>
<dbReference type="Proteomes" id="UP000199656">
    <property type="component" value="Unassembled WGS sequence"/>
</dbReference>
<dbReference type="OrthoDB" id="9784202at2"/>
<keyword evidence="8" id="KW-1185">Reference proteome</keyword>
<evidence type="ECO:0000256" key="6">
    <source>
        <dbReference type="SAM" id="Phobius"/>
    </source>
</evidence>
<name>A0A1H4BPT0_9BACT</name>
<keyword evidence="2" id="KW-1003">Cell membrane</keyword>
<evidence type="ECO:0000256" key="2">
    <source>
        <dbReference type="ARBA" id="ARBA00022475"/>
    </source>
</evidence>
<feature type="transmembrane region" description="Helical" evidence="6">
    <location>
        <begin position="6"/>
        <end position="29"/>
    </location>
</feature>
<evidence type="ECO:0000256" key="1">
    <source>
        <dbReference type="ARBA" id="ARBA00004651"/>
    </source>
</evidence>
<dbReference type="EMBL" id="FNRL01000008">
    <property type="protein sequence ID" value="SEA50067.1"/>
    <property type="molecule type" value="Genomic_DNA"/>
</dbReference>
<proteinExistence type="predicted"/>
<dbReference type="AlphaFoldDB" id="A0A1H4BPT0"/>
<dbReference type="InterPro" id="IPR001123">
    <property type="entry name" value="LeuE-type"/>
</dbReference>
<dbReference type="RefSeq" id="WP_089761527.1">
    <property type="nucleotide sequence ID" value="NZ_BKAT01000011.1"/>
</dbReference>
<evidence type="ECO:0000313" key="8">
    <source>
        <dbReference type="Proteomes" id="UP000199656"/>
    </source>
</evidence>
<dbReference type="GO" id="GO:0015171">
    <property type="term" value="F:amino acid transmembrane transporter activity"/>
    <property type="evidence" value="ECO:0007669"/>
    <property type="project" value="TreeGrafter"/>
</dbReference>
<dbReference type="STRING" id="408074.SAMN05660909_02209"/>
<feature type="transmembrane region" description="Helical" evidence="6">
    <location>
        <begin position="152"/>
        <end position="177"/>
    </location>
</feature>
<dbReference type="GO" id="GO:0005886">
    <property type="term" value="C:plasma membrane"/>
    <property type="evidence" value="ECO:0007669"/>
    <property type="project" value="UniProtKB-SubCell"/>
</dbReference>
<evidence type="ECO:0000313" key="7">
    <source>
        <dbReference type="EMBL" id="SEA50067.1"/>
    </source>
</evidence>
<feature type="transmembrane region" description="Helical" evidence="6">
    <location>
        <begin position="41"/>
        <end position="65"/>
    </location>
</feature>
<feature type="transmembrane region" description="Helical" evidence="6">
    <location>
        <begin position="71"/>
        <end position="89"/>
    </location>
</feature>
<protein>
    <submittedName>
        <fullName evidence="7">Threonine/homoserine/homoserine lactone efflux protein</fullName>
    </submittedName>
</protein>
<dbReference type="Pfam" id="PF01810">
    <property type="entry name" value="LysE"/>
    <property type="match status" value="1"/>
</dbReference>
<evidence type="ECO:0000256" key="4">
    <source>
        <dbReference type="ARBA" id="ARBA00022989"/>
    </source>
</evidence>
<keyword evidence="5 6" id="KW-0472">Membrane</keyword>
<keyword evidence="3 6" id="KW-0812">Transmembrane</keyword>
<gene>
    <name evidence="7" type="ORF">SAMN05660909_02209</name>
</gene>
<sequence length="211" mass="22960">MLPFQQLVLFALSALLMVLIPGPNMIYLISRSVTQGRKAGLISLAGVITGFVFHITLVSFGLTAVLMAVPYAYTILKAAGSLYLLYLAWQTIKPGSKSPFAGNARLAPDSNVKLYTVGLFTNMLNPKVAVFYLSLFPQFIHPEYGSVLTQSFLLGFTQICVSCTVNFLIIIFAASVTQWLGANPKWVKVQKWIMAGVFGGLAVKMALDKGK</sequence>
<organism evidence="7 8">
    <name type="scientific">Chitinophaga terrae</name>
    <name type="common">ex Kim and Jung 2007</name>
    <dbReference type="NCBI Taxonomy" id="408074"/>
    <lineage>
        <taxon>Bacteria</taxon>
        <taxon>Pseudomonadati</taxon>
        <taxon>Bacteroidota</taxon>
        <taxon>Chitinophagia</taxon>
        <taxon>Chitinophagales</taxon>
        <taxon>Chitinophagaceae</taxon>
        <taxon>Chitinophaga</taxon>
    </lineage>
</organism>
<accession>A0A1H4BPT0</accession>
<reference evidence="8" key="1">
    <citation type="submission" date="2016-10" db="EMBL/GenBank/DDBJ databases">
        <authorList>
            <person name="Varghese N."/>
            <person name="Submissions S."/>
        </authorList>
    </citation>
    <scope>NUCLEOTIDE SEQUENCE [LARGE SCALE GENOMIC DNA]</scope>
    <source>
        <strain evidence="8">DSM 23920</strain>
    </source>
</reference>
<comment type="subcellular location">
    <subcellularLocation>
        <location evidence="1">Cell membrane</location>
        <topology evidence="1">Multi-pass membrane protein</topology>
    </subcellularLocation>
</comment>